<reference evidence="3 4" key="1">
    <citation type="submission" date="2019-12" db="EMBL/GenBank/DDBJ databases">
        <title>Genomic-based taxomic classification of the family Erythrobacteraceae.</title>
        <authorList>
            <person name="Xu L."/>
        </authorList>
    </citation>
    <scope>NUCLEOTIDE SEQUENCE [LARGE SCALE GENOMIC DNA]</scope>
    <source>
        <strain evidence="3 4">CGMCC 1.8703</strain>
    </source>
</reference>
<evidence type="ECO:0000313" key="4">
    <source>
        <dbReference type="Proteomes" id="UP000439914"/>
    </source>
</evidence>
<dbReference type="Pfam" id="PF01370">
    <property type="entry name" value="Epimerase"/>
    <property type="match status" value="1"/>
</dbReference>
<proteinExistence type="predicted"/>
<reference evidence="2 5" key="2">
    <citation type="submission" date="2023-07" db="EMBL/GenBank/DDBJ databases">
        <title>Genomic Encyclopedia of Type Strains, Phase IV (KMG-IV): sequencing the most valuable type-strain genomes for metagenomic binning, comparative biology and taxonomic classification.</title>
        <authorList>
            <person name="Goeker M."/>
        </authorList>
    </citation>
    <scope>NUCLEOTIDE SEQUENCE [LARGE SCALE GENOMIC DNA]</scope>
    <source>
        <strain evidence="2 5">DSM 14432</strain>
    </source>
</reference>
<dbReference type="GO" id="GO:0003978">
    <property type="term" value="F:UDP-glucose 4-epimerase activity"/>
    <property type="evidence" value="ECO:0007669"/>
    <property type="project" value="UniProtKB-EC"/>
</dbReference>
<accession>A0A6I4UGD8</accession>
<dbReference type="InterPro" id="IPR036291">
    <property type="entry name" value="NAD(P)-bd_dom_sf"/>
</dbReference>
<keyword evidence="2" id="KW-0413">Isomerase</keyword>
<feature type="domain" description="NAD-dependent epimerase/dehydratase" evidence="1">
    <location>
        <begin position="39"/>
        <end position="186"/>
    </location>
</feature>
<dbReference type="Proteomes" id="UP001238601">
    <property type="component" value="Unassembled WGS sequence"/>
</dbReference>
<dbReference type="AlphaFoldDB" id="A0A6I4UGD8"/>
<dbReference type="EC" id="5.1.3.2" evidence="2"/>
<gene>
    <name evidence="3" type="ORF">GRI55_14225</name>
    <name evidence="2" type="ORF">QOZ97_002916</name>
</gene>
<sequence>MKIGVTGSSGFMGSHLCDFISGTEDTAVAVTRGSPLPECETLVHIAGLAHQRASRAALMKANFDFTLRLADEARRLSVRRLVFVSSINVVAGHKRQPLTSKMTYSPTTDYGESKAAAERALLGLSGIEVVILRPPLVYGPGAKGSLATLMRACATGAPLPFSLIENQRSMVGITNVCSAIHFLCMAHTRQKIFHVKDAEYSLSGLIAECREAMDMPPRMFGVPTTILRSCLHALKKSDLASQLLDDLVVEDTPLREVGWQPTYAGDMKEMGREAFF</sequence>
<protein>
    <submittedName>
        <fullName evidence="3">NAD-dependent epimerase/dehydratase family protein</fullName>
    </submittedName>
    <submittedName>
        <fullName evidence="2">UDP-glucose 4-epimerase</fullName>
        <ecNumber evidence="2">5.1.3.2</ecNumber>
    </submittedName>
</protein>
<dbReference type="EMBL" id="WTYG01000008">
    <property type="protein sequence ID" value="MXP36904.1"/>
    <property type="molecule type" value="Genomic_DNA"/>
</dbReference>
<dbReference type="PANTHER" id="PTHR43245">
    <property type="entry name" value="BIFUNCTIONAL POLYMYXIN RESISTANCE PROTEIN ARNA"/>
    <property type="match status" value="1"/>
</dbReference>
<evidence type="ECO:0000313" key="5">
    <source>
        <dbReference type="Proteomes" id="UP001238601"/>
    </source>
</evidence>
<dbReference type="Gene3D" id="3.40.50.720">
    <property type="entry name" value="NAD(P)-binding Rossmann-like Domain"/>
    <property type="match status" value="1"/>
</dbReference>
<dbReference type="RefSeq" id="WP_160767596.1">
    <property type="nucleotide sequence ID" value="NZ_JAUSWK010000007.1"/>
</dbReference>
<dbReference type="GeneID" id="93687723"/>
<dbReference type="PANTHER" id="PTHR43245:SF58">
    <property type="entry name" value="BLL5923 PROTEIN"/>
    <property type="match status" value="1"/>
</dbReference>
<name>A0A6I4UGD8_9SPHN</name>
<evidence type="ECO:0000259" key="1">
    <source>
        <dbReference type="Pfam" id="PF01370"/>
    </source>
</evidence>
<dbReference type="Proteomes" id="UP000439914">
    <property type="component" value="Unassembled WGS sequence"/>
</dbReference>
<evidence type="ECO:0000313" key="2">
    <source>
        <dbReference type="EMBL" id="MDQ0567360.1"/>
    </source>
</evidence>
<dbReference type="EMBL" id="JAUSWK010000007">
    <property type="protein sequence ID" value="MDQ0567360.1"/>
    <property type="molecule type" value="Genomic_DNA"/>
</dbReference>
<keyword evidence="5" id="KW-1185">Reference proteome</keyword>
<organism evidence="3 4">
    <name type="scientific">Qipengyuania citrea</name>
    <dbReference type="NCBI Taxonomy" id="225971"/>
    <lineage>
        <taxon>Bacteria</taxon>
        <taxon>Pseudomonadati</taxon>
        <taxon>Pseudomonadota</taxon>
        <taxon>Alphaproteobacteria</taxon>
        <taxon>Sphingomonadales</taxon>
        <taxon>Erythrobacteraceae</taxon>
        <taxon>Qipengyuania</taxon>
    </lineage>
</organism>
<evidence type="ECO:0000313" key="3">
    <source>
        <dbReference type="EMBL" id="MXP36904.1"/>
    </source>
</evidence>
<dbReference type="SUPFAM" id="SSF51735">
    <property type="entry name" value="NAD(P)-binding Rossmann-fold domains"/>
    <property type="match status" value="1"/>
</dbReference>
<comment type="caution">
    <text evidence="3">The sequence shown here is derived from an EMBL/GenBank/DDBJ whole genome shotgun (WGS) entry which is preliminary data.</text>
</comment>
<dbReference type="InterPro" id="IPR050177">
    <property type="entry name" value="Lipid_A_modif_metabolic_enz"/>
</dbReference>
<dbReference type="InterPro" id="IPR001509">
    <property type="entry name" value="Epimerase_deHydtase"/>
</dbReference>